<name>A0A6N2S9G5_9FIRM</name>
<keyword evidence="1" id="KW-0812">Transmembrane</keyword>
<evidence type="ECO:0008006" key="3">
    <source>
        <dbReference type="Google" id="ProtNLM"/>
    </source>
</evidence>
<dbReference type="EMBL" id="CACRSL010000003">
    <property type="protein sequence ID" value="VYS88485.1"/>
    <property type="molecule type" value="Genomic_DNA"/>
</dbReference>
<feature type="transmembrane region" description="Helical" evidence="1">
    <location>
        <begin position="176"/>
        <end position="195"/>
    </location>
</feature>
<dbReference type="Pfam" id="PF14446">
    <property type="entry name" value="Prok-RING_1"/>
    <property type="match status" value="1"/>
</dbReference>
<reference evidence="2" key="1">
    <citation type="submission" date="2019-11" db="EMBL/GenBank/DDBJ databases">
        <authorList>
            <person name="Feng L."/>
        </authorList>
    </citation>
    <scope>NUCLEOTIDE SEQUENCE</scope>
    <source>
        <strain evidence="2">AundefinedLFYP135</strain>
    </source>
</reference>
<proteinExistence type="predicted"/>
<dbReference type="InterPro" id="IPR024399">
    <property type="entry name" value="DUF2628"/>
</dbReference>
<evidence type="ECO:0000256" key="1">
    <source>
        <dbReference type="SAM" id="Phobius"/>
    </source>
</evidence>
<gene>
    <name evidence="2" type="ORF">AULFYP135_00767</name>
</gene>
<accession>A0A6N2S9G5</accession>
<keyword evidence="1" id="KW-0472">Membrane</keyword>
<dbReference type="Pfam" id="PF10947">
    <property type="entry name" value="DUF2628"/>
    <property type="match status" value="1"/>
</dbReference>
<dbReference type="InterPro" id="IPR039522">
    <property type="entry name" value="RING_finger_1_prok"/>
</dbReference>
<protein>
    <recommendedName>
        <fullName evidence="3">Double zinc ribbon</fullName>
    </recommendedName>
</protein>
<organism evidence="2">
    <name type="scientific">uncultured Anaerotruncus sp</name>
    <dbReference type="NCBI Taxonomy" id="905011"/>
    <lineage>
        <taxon>Bacteria</taxon>
        <taxon>Bacillati</taxon>
        <taxon>Bacillota</taxon>
        <taxon>Clostridia</taxon>
        <taxon>Eubacteriales</taxon>
        <taxon>Oscillospiraceae</taxon>
        <taxon>Anaerotruncus</taxon>
        <taxon>environmental samples</taxon>
    </lineage>
</organism>
<sequence>MGKYTGIPCAACGRLFEEGDDIVVCPVCGAPHHRECYEKLGHCALEERHALGEAWQPPKGKQGDNPALVICNTCGAQTPADEPFCINCGQRLDLPPRQEQPSPGGSYYIPGVGPIHKNATIGDASMEELAMFVGPNAQFFLPRFQAIHQRKSSFSWNWSAFFLNFFYFFYRKMYLVGGVLMLVSMVTMIPSVVFTNEYMKLFLQSITGQVIPYNEELMIQMSSIQQYIRIGQMALSLTLGMFANKLYLNHAQKVIRKTKEEFGEGSPACLTGIATRGRTNMTMVLLVLCWMIFLYFAISFAITNNIISIL</sequence>
<dbReference type="AlphaFoldDB" id="A0A6N2S9G5"/>
<feature type="transmembrane region" description="Helical" evidence="1">
    <location>
        <begin position="283"/>
        <end position="307"/>
    </location>
</feature>
<keyword evidence="1" id="KW-1133">Transmembrane helix</keyword>
<evidence type="ECO:0000313" key="2">
    <source>
        <dbReference type="EMBL" id="VYS88485.1"/>
    </source>
</evidence>